<organism evidence="2">
    <name type="scientific">freshwater metagenome</name>
    <dbReference type="NCBI Taxonomy" id="449393"/>
    <lineage>
        <taxon>unclassified sequences</taxon>
        <taxon>metagenomes</taxon>
        <taxon>ecological metagenomes</taxon>
    </lineage>
</organism>
<dbReference type="PANTHER" id="PTHR35601">
    <property type="entry name" value="TOXIN RELE"/>
    <property type="match status" value="1"/>
</dbReference>
<dbReference type="PANTHER" id="PTHR35601:SF1">
    <property type="entry name" value="TOXIN RELE"/>
    <property type="match status" value="1"/>
</dbReference>
<dbReference type="AlphaFoldDB" id="A0A6J6E5E3"/>
<reference evidence="2" key="1">
    <citation type="submission" date="2020-05" db="EMBL/GenBank/DDBJ databases">
        <authorList>
            <person name="Chiriac C."/>
            <person name="Salcher M."/>
            <person name="Ghai R."/>
            <person name="Kavagutti S V."/>
        </authorList>
    </citation>
    <scope>NUCLEOTIDE SEQUENCE</scope>
</reference>
<name>A0A6J6E5E3_9ZZZZ</name>
<dbReference type="Pfam" id="PF05016">
    <property type="entry name" value="ParE_toxin"/>
    <property type="match status" value="1"/>
</dbReference>
<dbReference type="Gene3D" id="3.30.2310.20">
    <property type="entry name" value="RelE-like"/>
    <property type="match status" value="1"/>
</dbReference>
<dbReference type="InterPro" id="IPR035093">
    <property type="entry name" value="RelE/ParE_toxin_dom_sf"/>
</dbReference>
<keyword evidence="1" id="KW-1277">Toxin-antitoxin system</keyword>
<protein>
    <submittedName>
        <fullName evidence="2">Unannotated protein</fullName>
    </submittedName>
</protein>
<sequence length="91" mass="10542">MTNEDWSLRVAASAERQLARLPERIAAAVVEFLLGSLCENPRQVGHPLQRELAGLWSARRGAYRVIYEIDEDERVVDVLRIEHRSDVYRPR</sequence>
<gene>
    <name evidence="2" type="ORF">UFOPK1603_01205</name>
</gene>
<evidence type="ECO:0000313" key="2">
    <source>
        <dbReference type="EMBL" id="CAB4571602.1"/>
    </source>
</evidence>
<dbReference type="InterPro" id="IPR007712">
    <property type="entry name" value="RelE/ParE_toxin"/>
</dbReference>
<dbReference type="EMBL" id="CAEZTG010000115">
    <property type="protein sequence ID" value="CAB4571602.1"/>
    <property type="molecule type" value="Genomic_DNA"/>
</dbReference>
<proteinExistence type="predicted"/>
<evidence type="ECO:0000256" key="1">
    <source>
        <dbReference type="ARBA" id="ARBA00022649"/>
    </source>
</evidence>
<dbReference type="SUPFAM" id="SSF143011">
    <property type="entry name" value="RelE-like"/>
    <property type="match status" value="1"/>
</dbReference>
<accession>A0A6J6E5E3</accession>